<reference evidence="6 7" key="1">
    <citation type="journal article" date="2023" name="Hortic Res">
        <title>Pangenome of water caltrop reveals structural variations and asymmetric subgenome divergence after allopolyploidization.</title>
        <authorList>
            <person name="Zhang X."/>
            <person name="Chen Y."/>
            <person name="Wang L."/>
            <person name="Yuan Y."/>
            <person name="Fang M."/>
            <person name="Shi L."/>
            <person name="Lu R."/>
            <person name="Comes H.P."/>
            <person name="Ma Y."/>
            <person name="Chen Y."/>
            <person name="Huang G."/>
            <person name="Zhou Y."/>
            <person name="Zheng Z."/>
            <person name="Qiu Y."/>
        </authorList>
    </citation>
    <scope>NUCLEOTIDE SEQUENCE [LARGE SCALE GENOMIC DNA]</scope>
    <source>
        <strain evidence="6">F231</strain>
    </source>
</reference>
<dbReference type="InterPro" id="IPR044644">
    <property type="entry name" value="DinF-like"/>
</dbReference>
<protein>
    <submittedName>
        <fullName evidence="6">Uncharacterized protein</fullName>
    </submittedName>
</protein>
<evidence type="ECO:0000256" key="1">
    <source>
        <dbReference type="ARBA" id="ARBA00004141"/>
    </source>
</evidence>
<keyword evidence="7" id="KW-1185">Reference proteome</keyword>
<comment type="similarity">
    <text evidence="2">Belongs to the multi antimicrobial extrusion (MATE) (TC 2.A.66.1) family.</text>
</comment>
<keyword evidence="5" id="KW-0472">Membrane</keyword>
<comment type="caution">
    <text evidence="6">The sequence shown here is derived from an EMBL/GenBank/DDBJ whole genome shotgun (WGS) entry which is preliminary data.</text>
</comment>
<keyword evidence="3" id="KW-0812">Transmembrane</keyword>
<dbReference type="Proteomes" id="UP001346149">
    <property type="component" value="Unassembled WGS sequence"/>
</dbReference>
<accession>A0AAN7LRG3</accession>
<sequence>MAEEEGGSFVSEGKKTAPICLLFKDSRLVFKSDALGLEIAQIALPAAMALAADPIASLIDTAFIGQIGPVELAAVGVSIALFNQVSRIAIFPPVKKTVPQGSSKTSYQSIYFPNTIRVE</sequence>
<proteinExistence type="inferred from homology"/>
<evidence type="ECO:0000313" key="7">
    <source>
        <dbReference type="Proteomes" id="UP001346149"/>
    </source>
</evidence>
<dbReference type="GO" id="GO:0016020">
    <property type="term" value="C:membrane"/>
    <property type="evidence" value="ECO:0007669"/>
    <property type="project" value="UniProtKB-SubCell"/>
</dbReference>
<dbReference type="EMBL" id="JAXQNO010000010">
    <property type="protein sequence ID" value="KAK4790224.1"/>
    <property type="molecule type" value="Genomic_DNA"/>
</dbReference>
<dbReference type="PANTHER" id="PTHR42893:SF4">
    <property type="entry name" value="PROTEIN DETOXIFICATION 42"/>
    <property type="match status" value="1"/>
</dbReference>
<organism evidence="6 7">
    <name type="scientific">Trapa natans</name>
    <name type="common">Water chestnut</name>
    <dbReference type="NCBI Taxonomy" id="22666"/>
    <lineage>
        <taxon>Eukaryota</taxon>
        <taxon>Viridiplantae</taxon>
        <taxon>Streptophyta</taxon>
        <taxon>Embryophyta</taxon>
        <taxon>Tracheophyta</taxon>
        <taxon>Spermatophyta</taxon>
        <taxon>Magnoliopsida</taxon>
        <taxon>eudicotyledons</taxon>
        <taxon>Gunneridae</taxon>
        <taxon>Pentapetalae</taxon>
        <taxon>rosids</taxon>
        <taxon>malvids</taxon>
        <taxon>Myrtales</taxon>
        <taxon>Lythraceae</taxon>
        <taxon>Trapa</taxon>
    </lineage>
</organism>
<keyword evidence="4" id="KW-1133">Transmembrane helix</keyword>
<comment type="subcellular location">
    <subcellularLocation>
        <location evidence="1">Membrane</location>
        <topology evidence="1">Multi-pass membrane protein</topology>
    </subcellularLocation>
</comment>
<name>A0AAN7LRG3_TRANT</name>
<evidence type="ECO:0000256" key="3">
    <source>
        <dbReference type="ARBA" id="ARBA00022692"/>
    </source>
</evidence>
<evidence type="ECO:0000313" key="6">
    <source>
        <dbReference type="EMBL" id="KAK4790224.1"/>
    </source>
</evidence>
<evidence type="ECO:0000256" key="4">
    <source>
        <dbReference type="ARBA" id="ARBA00022989"/>
    </source>
</evidence>
<evidence type="ECO:0000256" key="2">
    <source>
        <dbReference type="ARBA" id="ARBA00010199"/>
    </source>
</evidence>
<dbReference type="AlphaFoldDB" id="A0AAN7LRG3"/>
<dbReference type="PANTHER" id="PTHR42893">
    <property type="entry name" value="PROTEIN DETOXIFICATION 44, CHLOROPLASTIC-RELATED"/>
    <property type="match status" value="1"/>
</dbReference>
<gene>
    <name evidence="6" type="ORF">SAY86_017528</name>
</gene>
<evidence type="ECO:0000256" key="5">
    <source>
        <dbReference type="ARBA" id="ARBA00023136"/>
    </source>
</evidence>